<protein>
    <submittedName>
        <fullName evidence="3">Zinc ribbon domain-containing protein</fullName>
    </submittedName>
</protein>
<sequence>MRGDRILVDLSTRAYPTPMQAARLDTWLDATSSISAALTALPVALRADAVAGLPDAWPEVPISILRQIVRWADRGTTIRRDCVPLDDEVMAVTPYLVHVVGLDDLLLSDVTRLPLGLSGALLADGARRLDEVDASLQTQLRSGRAGPVGAADVQQMVRRYGTLLGTTYRTAGVPGAERARYATLRAYRAPDGGRQWSITWSIRIAPRWLPAASVDDCVGVDVGVRRLLTWASRDHAGSVTGWRLTAGEWQEDSTMEAAVRRRALFARSAAELDAALRGILAFRRVAIEATNWRGLAGTPQIDAMTASAVVDVRHWLTALARVTGSAVVPVSAWSSSRHCGHCGQPGVRQGSHFTCAICGDADADDNAARYLRACA</sequence>
<name>A0ABV7Z8K2_9DEIO</name>
<evidence type="ECO:0000259" key="2">
    <source>
        <dbReference type="Pfam" id="PF07282"/>
    </source>
</evidence>
<dbReference type="RefSeq" id="WP_322472746.1">
    <property type="nucleotide sequence ID" value="NZ_JBHRZG010000010.1"/>
</dbReference>
<dbReference type="InterPro" id="IPR010095">
    <property type="entry name" value="Cas12f1-like_TNB"/>
</dbReference>
<comment type="caution">
    <text evidence="3">The sequence shown here is derived from an EMBL/GenBank/DDBJ whole genome shotgun (WGS) entry which is preliminary data.</text>
</comment>
<accession>A0ABV7Z8K2</accession>
<dbReference type="EMBL" id="JBHRZG010000010">
    <property type="protein sequence ID" value="MFC3833344.1"/>
    <property type="molecule type" value="Genomic_DNA"/>
</dbReference>
<keyword evidence="1" id="KW-0238">DNA-binding</keyword>
<feature type="domain" description="Cas12f1-like TNB" evidence="2">
    <location>
        <begin position="313"/>
        <end position="369"/>
    </location>
</feature>
<dbReference type="Pfam" id="PF07282">
    <property type="entry name" value="Cas12f1-like_TNB"/>
    <property type="match status" value="1"/>
</dbReference>
<gene>
    <name evidence="3" type="ORF">ACFOSB_10785</name>
</gene>
<keyword evidence="4" id="KW-1185">Reference proteome</keyword>
<organism evidence="3 4">
    <name type="scientific">Deinococcus rufus</name>
    <dbReference type="NCBI Taxonomy" id="2136097"/>
    <lineage>
        <taxon>Bacteria</taxon>
        <taxon>Thermotogati</taxon>
        <taxon>Deinococcota</taxon>
        <taxon>Deinococci</taxon>
        <taxon>Deinococcales</taxon>
        <taxon>Deinococcaceae</taxon>
        <taxon>Deinococcus</taxon>
    </lineage>
</organism>
<proteinExistence type="predicted"/>
<evidence type="ECO:0000313" key="3">
    <source>
        <dbReference type="EMBL" id="MFC3833344.1"/>
    </source>
</evidence>
<evidence type="ECO:0000256" key="1">
    <source>
        <dbReference type="ARBA" id="ARBA00023125"/>
    </source>
</evidence>
<evidence type="ECO:0000313" key="4">
    <source>
        <dbReference type="Proteomes" id="UP001595803"/>
    </source>
</evidence>
<dbReference type="Proteomes" id="UP001595803">
    <property type="component" value="Unassembled WGS sequence"/>
</dbReference>
<reference evidence="4" key="1">
    <citation type="journal article" date="2019" name="Int. J. Syst. Evol. Microbiol.">
        <title>The Global Catalogue of Microorganisms (GCM) 10K type strain sequencing project: providing services to taxonomists for standard genome sequencing and annotation.</title>
        <authorList>
            <consortium name="The Broad Institute Genomics Platform"/>
            <consortium name="The Broad Institute Genome Sequencing Center for Infectious Disease"/>
            <person name="Wu L."/>
            <person name="Ma J."/>
        </authorList>
    </citation>
    <scope>NUCLEOTIDE SEQUENCE [LARGE SCALE GENOMIC DNA]</scope>
    <source>
        <strain evidence="4">CCTCC AB 2017081</strain>
    </source>
</reference>